<dbReference type="Proteomes" id="UP000236291">
    <property type="component" value="Unassembled WGS sequence"/>
</dbReference>
<reference evidence="2 3" key="1">
    <citation type="journal article" date="2014" name="Am. J. Bot.">
        <title>Genome assembly and annotation for red clover (Trifolium pratense; Fabaceae).</title>
        <authorList>
            <person name="Istvanek J."/>
            <person name="Jaros M."/>
            <person name="Krenek A."/>
            <person name="Repkova J."/>
        </authorList>
    </citation>
    <scope>NUCLEOTIDE SEQUENCE [LARGE SCALE GENOMIC DNA]</scope>
    <source>
        <strain evidence="3">cv. Tatra</strain>
        <tissue evidence="2">Young leaves</tissue>
    </source>
</reference>
<proteinExistence type="predicted"/>
<protein>
    <submittedName>
        <fullName evidence="2">Uncharacterized protein</fullName>
    </submittedName>
</protein>
<name>A0A2K3KHJ0_TRIPR</name>
<sequence>MHSFWVLAGSCKVSTELVCKVLPRVDRLRGQALVPGHRSLPQCGREKSAPNGTANIPEI</sequence>
<accession>A0A2K3KHJ0</accession>
<feature type="compositionally biased region" description="Polar residues" evidence="1">
    <location>
        <begin position="50"/>
        <end position="59"/>
    </location>
</feature>
<evidence type="ECO:0000313" key="3">
    <source>
        <dbReference type="Proteomes" id="UP000236291"/>
    </source>
</evidence>
<evidence type="ECO:0000256" key="1">
    <source>
        <dbReference type="SAM" id="MobiDB-lite"/>
    </source>
</evidence>
<dbReference type="AlphaFoldDB" id="A0A2K3KHJ0"/>
<evidence type="ECO:0000313" key="2">
    <source>
        <dbReference type="EMBL" id="PNX65719.1"/>
    </source>
</evidence>
<reference evidence="2 3" key="2">
    <citation type="journal article" date="2017" name="Front. Plant Sci.">
        <title>Gene Classification and Mining of Molecular Markers Useful in Red Clover (Trifolium pratense) Breeding.</title>
        <authorList>
            <person name="Istvanek J."/>
            <person name="Dluhosova J."/>
            <person name="Dluhos P."/>
            <person name="Patkova L."/>
            <person name="Nedelnik J."/>
            <person name="Repkova J."/>
        </authorList>
    </citation>
    <scope>NUCLEOTIDE SEQUENCE [LARGE SCALE GENOMIC DNA]</scope>
    <source>
        <strain evidence="3">cv. Tatra</strain>
        <tissue evidence="2">Young leaves</tissue>
    </source>
</reference>
<organism evidence="2 3">
    <name type="scientific">Trifolium pratense</name>
    <name type="common">Red clover</name>
    <dbReference type="NCBI Taxonomy" id="57577"/>
    <lineage>
        <taxon>Eukaryota</taxon>
        <taxon>Viridiplantae</taxon>
        <taxon>Streptophyta</taxon>
        <taxon>Embryophyta</taxon>
        <taxon>Tracheophyta</taxon>
        <taxon>Spermatophyta</taxon>
        <taxon>Magnoliopsida</taxon>
        <taxon>eudicotyledons</taxon>
        <taxon>Gunneridae</taxon>
        <taxon>Pentapetalae</taxon>
        <taxon>rosids</taxon>
        <taxon>fabids</taxon>
        <taxon>Fabales</taxon>
        <taxon>Fabaceae</taxon>
        <taxon>Papilionoideae</taxon>
        <taxon>50 kb inversion clade</taxon>
        <taxon>NPAAA clade</taxon>
        <taxon>Hologalegina</taxon>
        <taxon>IRL clade</taxon>
        <taxon>Trifolieae</taxon>
        <taxon>Trifolium</taxon>
    </lineage>
</organism>
<feature type="region of interest" description="Disordered" evidence="1">
    <location>
        <begin position="39"/>
        <end position="59"/>
    </location>
</feature>
<comment type="caution">
    <text evidence="2">The sequence shown here is derived from an EMBL/GenBank/DDBJ whole genome shotgun (WGS) entry which is preliminary data.</text>
</comment>
<dbReference type="EMBL" id="ASHM01183839">
    <property type="protein sequence ID" value="PNX65719.1"/>
    <property type="molecule type" value="Genomic_DNA"/>
</dbReference>
<gene>
    <name evidence="2" type="ORF">L195_g062739</name>
</gene>